<sequence length="86" mass="9187">MGAQGNNGAYALAPPAIEISTGTTVLWKWTGKGGNHDVVAQNSSFESELQSTEGATFEHTFDDTGTYKYYCTPHRAMGMKGGIVVK</sequence>
<feature type="binding site" evidence="7">
    <location>
        <position position="71"/>
    </location>
    <ligand>
        <name>Cu cation</name>
        <dbReference type="ChEBI" id="CHEBI:23378"/>
    </ligand>
</feature>
<dbReference type="Gene3D" id="2.60.40.420">
    <property type="entry name" value="Cupredoxins - blue copper proteins"/>
    <property type="match status" value="1"/>
</dbReference>
<evidence type="ECO:0000313" key="10">
    <source>
        <dbReference type="Proteomes" id="UP000011669"/>
    </source>
</evidence>
<feature type="binding site" evidence="7">
    <location>
        <position position="74"/>
    </location>
    <ligand>
        <name>Cu cation</name>
        <dbReference type="ChEBI" id="CHEBI:23378"/>
    </ligand>
</feature>
<keyword evidence="2" id="KW-0813">Transport</keyword>
<evidence type="ECO:0000313" key="9">
    <source>
        <dbReference type="EMBL" id="EMA46076.1"/>
    </source>
</evidence>
<name>M0MK99_9EURY</name>
<gene>
    <name evidence="9" type="ORF">C449_05207</name>
</gene>
<dbReference type="GO" id="GO:0009055">
    <property type="term" value="F:electron transfer activity"/>
    <property type="evidence" value="ECO:0007669"/>
    <property type="project" value="InterPro"/>
</dbReference>
<reference evidence="9 10" key="1">
    <citation type="journal article" date="2014" name="PLoS Genet.">
        <title>Phylogenetically driven sequencing of extremely halophilic archaea reveals strategies for static and dynamic osmo-response.</title>
        <authorList>
            <person name="Becker E.A."/>
            <person name="Seitzer P.M."/>
            <person name="Tritt A."/>
            <person name="Larsen D."/>
            <person name="Krusor M."/>
            <person name="Yao A.I."/>
            <person name="Wu D."/>
            <person name="Madern D."/>
            <person name="Eisen J.A."/>
            <person name="Darling A.E."/>
            <person name="Facciotti M.T."/>
        </authorList>
    </citation>
    <scope>NUCLEOTIDE SEQUENCE [LARGE SCALE GENOMIC DNA]</scope>
    <source>
        <strain evidence="9 10">DSM 5350</strain>
    </source>
</reference>
<evidence type="ECO:0000256" key="1">
    <source>
        <dbReference type="ARBA" id="ARBA00004370"/>
    </source>
</evidence>
<keyword evidence="4" id="KW-0249">Electron transport</keyword>
<comment type="subcellular location">
    <subcellularLocation>
        <location evidence="1">Membrane</location>
    </subcellularLocation>
</comment>
<protein>
    <submittedName>
        <fullName evidence="9">Halocyanin</fullName>
    </submittedName>
</protein>
<evidence type="ECO:0000256" key="2">
    <source>
        <dbReference type="ARBA" id="ARBA00022448"/>
    </source>
</evidence>
<evidence type="ECO:0000259" key="8">
    <source>
        <dbReference type="Pfam" id="PF00127"/>
    </source>
</evidence>
<evidence type="ECO:0000256" key="4">
    <source>
        <dbReference type="ARBA" id="ARBA00022982"/>
    </source>
</evidence>
<dbReference type="GO" id="GO:0005507">
    <property type="term" value="F:copper ion binding"/>
    <property type="evidence" value="ECO:0007669"/>
    <property type="project" value="InterPro"/>
</dbReference>
<organism evidence="9 10">
    <name type="scientific">Halococcus saccharolyticus DSM 5350</name>
    <dbReference type="NCBI Taxonomy" id="1227455"/>
    <lineage>
        <taxon>Archaea</taxon>
        <taxon>Methanobacteriati</taxon>
        <taxon>Methanobacteriota</taxon>
        <taxon>Stenosarchaea group</taxon>
        <taxon>Halobacteria</taxon>
        <taxon>Halobacteriales</taxon>
        <taxon>Halococcaceae</taxon>
        <taxon>Halococcus</taxon>
    </lineage>
</organism>
<comment type="cofactor">
    <cofactor evidence="7">
        <name>Cu(2+)</name>
        <dbReference type="ChEBI" id="CHEBI:29036"/>
    </cofactor>
    <text evidence="7">The crystal structure with reduced Cu(1+) has also been determined.</text>
</comment>
<keyword evidence="5 7" id="KW-0186">Copper</keyword>
<comment type="caution">
    <text evidence="9">The sequence shown here is derived from an EMBL/GenBank/DDBJ whole genome shotgun (WGS) entry which is preliminary data.</text>
</comment>
<dbReference type="CDD" id="cd04220">
    <property type="entry name" value="Halocyanin"/>
    <property type="match status" value="1"/>
</dbReference>
<dbReference type="InterPro" id="IPR002387">
    <property type="entry name" value="Plastocyanin"/>
</dbReference>
<dbReference type="SUPFAM" id="SSF49503">
    <property type="entry name" value="Cupredoxins"/>
    <property type="match status" value="1"/>
</dbReference>
<dbReference type="Proteomes" id="UP000011669">
    <property type="component" value="Unassembled WGS sequence"/>
</dbReference>
<dbReference type="Pfam" id="PF00127">
    <property type="entry name" value="Copper-bind"/>
    <property type="match status" value="1"/>
</dbReference>
<dbReference type="AlphaFoldDB" id="M0MK99"/>
<keyword evidence="3 7" id="KW-0479">Metal-binding</keyword>
<dbReference type="InterPro" id="IPR028871">
    <property type="entry name" value="BlueCu_1_BS"/>
</dbReference>
<dbReference type="InterPro" id="IPR017533">
    <property type="entry name" value="Halocyanin"/>
</dbReference>
<dbReference type="InParanoid" id="M0MK99"/>
<dbReference type="PANTHER" id="PTHR34192:SF10">
    <property type="entry name" value="PLASTOCYANIN MAJOR ISOFORM, CHLOROPLASTIC-RELATED"/>
    <property type="match status" value="1"/>
</dbReference>
<keyword evidence="10" id="KW-1185">Reference proteome</keyword>
<evidence type="ECO:0000256" key="3">
    <source>
        <dbReference type="ARBA" id="ARBA00022723"/>
    </source>
</evidence>
<dbReference type="PRINTS" id="PR00157">
    <property type="entry name" value="PLASTOCYANIN"/>
</dbReference>
<dbReference type="GO" id="GO:0016020">
    <property type="term" value="C:membrane"/>
    <property type="evidence" value="ECO:0007669"/>
    <property type="project" value="UniProtKB-SubCell"/>
</dbReference>
<dbReference type="OrthoDB" id="11088at2157"/>
<evidence type="ECO:0000256" key="7">
    <source>
        <dbReference type="PIRSR" id="PIRSR602387-1"/>
    </source>
</evidence>
<dbReference type="STRING" id="1227455.C449_05207"/>
<dbReference type="InterPro" id="IPR008972">
    <property type="entry name" value="Cupredoxin"/>
</dbReference>
<feature type="binding site" evidence="7">
    <location>
        <position position="36"/>
    </location>
    <ligand>
        <name>Cu cation</name>
        <dbReference type="ChEBI" id="CHEBI:23378"/>
    </ligand>
</feature>
<evidence type="ECO:0000256" key="6">
    <source>
        <dbReference type="ARBA" id="ARBA00023136"/>
    </source>
</evidence>
<keyword evidence="6" id="KW-0472">Membrane</keyword>
<dbReference type="NCBIfam" id="TIGR03102">
    <property type="entry name" value="halo_cynanin"/>
    <property type="match status" value="1"/>
</dbReference>
<dbReference type="InterPro" id="IPR000923">
    <property type="entry name" value="BlueCu_1"/>
</dbReference>
<feature type="domain" description="Blue (type 1) copper" evidence="8">
    <location>
        <begin position="4"/>
        <end position="86"/>
    </location>
</feature>
<dbReference type="PATRIC" id="fig|1227455.4.peg.1059"/>
<dbReference type="PANTHER" id="PTHR34192">
    <property type="entry name" value="PLASTOCYANIN MAJOR ISOFORM, CHLOROPLASTIC-RELATED"/>
    <property type="match status" value="1"/>
</dbReference>
<accession>M0MK99</accession>
<feature type="binding site" evidence="7">
    <location>
        <position position="79"/>
    </location>
    <ligand>
        <name>Cu cation</name>
        <dbReference type="ChEBI" id="CHEBI:23378"/>
    </ligand>
</feature>
<evidence type="ECO:0000256" key="5">
    <source>
        <dbReference type="ARBA" id="ARBA00023008"/>
    </source>
</evidence>
<proteinExistence type="predicted"/>
<dbReference type="PROSITE" id="PS00196">
    <property type="entry name" value="COPPER_BLUE"/>
    <property type="match status" value="1"/>
</dbReference>
<dbReference type="EMBL" id="AOMD01000015">
    <property type="protein sequence ID" value="EMA46076.1"/>
    <property type="molecule type" value="Genomic_DNA"/>
</dbReference>